<feature type="domain" description="Response regulatory" evidence="5">
    <location>
        <begin position="12"/>
        <end position="128"/>
    </location>
</feature>
<dbReference type="CDD" id="cd17535">
    <property type="entry name" value="REC_NarL-like"/>
    <property type="match status" value="1"/>
</dbReference>
<name>A0ABW1I8Y8_9PSEU</name>
<dbReference type="RefSeq" id="WP_379566832.1">
    <property type="nucleotide sequence ID" value="NZ_JBHSQK010000036.1"/>
</dbReference>
<keyword evidence="3" id="KW-0804">Transcription</keyword>
<protein>
    <submittedName>
        <fullName evidence="6">Response regulator transcription factor</fullName>
    </submittedName>
</protein>
<dbReference type="Pfam" id="PF00072">
    <property type="entry name" value="Response_reg"/>
    <property type="match status" value="1"/>
</dbReference>
<evidence type="ECO:0000259" key="5">
    <source>
        <dbReference type="PROSITE" id="PS50110"/>
    </source>
</evidence>
<dbReference type="InterPro" id="IPR058245">
    <property type="entry name" value="NreC/VraR/RcsB-like_REC"/>
</dbReference>
<dbReference type="InterPro" id="IPR011006">
    <property type="entry name" value="CheY-like_superfamily"/>
</dbReference>
<keyword evidence="2" id="KW-0238">DNA-binding</keyword>
<evidence type="ECO:0000256" key="2">
    <source>
        <dbReference type="ARBA" id="ARBA00023125"/>
    </source>
</evidence>
<evidence type="ECO:0000313" key="6">
    <source>
        <dbReference type="EMBL" id="MFC5949700.1"/>
    </source>
</evidence>
<reference evidence="7" key="1">
    <citation type="journal article" date="2019" name="Int. J. Syst. Evol. Microbiol.">
        <title>The Global Catalogue of Microorganisms (GCM) 10K type strain sequencing project: providing services to taxonomists for standard genome sequencing and annotation.</title>
        <authorList>
            <consortium name="The Broad Institute Genomics Platform"/>
            <consortium name="The Broad Institute Genome Sequencing Center for Infectious Disease"/>
            <person name="Wu L."/>
            <person name="Ma J."/>
        </authorList>
    </citation>
    <scope>NUCLEOTIDE SEQUENCE [LARGE SCALE GENOMIC DNA]</scope>
    <source>
        <strain evidence="7">CGMCC 4.7397</strain>
    </source>
</reference>
<dbReference type="PANTHER" id="PTHR43214">
    <property type="entry name" value="TWO-COMPONENT RESPONSE REGULATOR"/>
    <property type="match status" value="1"/>
</dbReference>
<dbReference type="InterPro" id="IPR001789">
    <property type="entry name" value="Sig_transdc_resp-reg_receiver"/>
</dbReference>
<evidence type="ECO:0000256" key="4">
    <source>
        <dbReference type="PROSITE-ProRule" id="PRU00169"/>
    </source>
</evidence>
<accession>A0ABW1I8Y8</accession>
<evidence type="ECO:0000256" key="1">
    <source>
        <dbReference type="ARBA" id="ARBA00023015"/>
    </source>
</evidence>
<organism evidence="6 7">
    <name type="scientific">Pseudonocardia lutea</name>
    <dbReference type="NCBI Taxonomy" id="2172015"/>
    <lineage>
        <taxon>Bacteria</taxon>
        <taxon>Bacillati</taxon>
        <taxon>Actinomycetota</taxon>
        <taxon>Actinomycetes</taxon>
        <taxon>Pseudonocardiales</taxon>
        <taxon>Pseudonocardiaceae</taxon>
        <taxon>Pseudonocardia</taxon>
    </lineage>
</organism>
<evidence type="ECO:0000313" key="7">
    <source>
        <dbReference type="Proteomes" id="UP001596119"/>
    </source>
</evidence>
<keyword evidence="1" id="KW-0805">Transcription regulation</keyword>
<comment type="caution">
    <text evidence="6">The sequence shown here is derived from an EMBL/GenBank/DDBJ whole genome shotgun (WGS) entry which is preliminary data.</text>
</comment>
<feature type="modified residue" description="4-aspartylphosphate" evidence="4">
    <location>
        <position position="63"/>
    </location>
</feature>
<keyword evidence="4" id="KW-0597">Phosphoprotein</keyword>
<dbReference type="SUPFAM" id="SSF52172">
    <property type="entry name" value="CheY-like"/>
    <property type="match status" value="1"/>
</dbReference>
<dbReference type="Gene3D" id="3.40.50.2300">
    <property type="match status" value="1"/>
</dbReference>
<dbReference type="PANTHER" id="PTHR43214:SF24">
    <property type="entry name" value="TRANSCRIPTIONAL REGULATORY PROTEIN NARL-RELATED"/>
    <property type="match status" value="1"/>
</dbReference>
<dbReference type="PROSITE" id="PS50110">
    <property type="entry name" value="RESPONSE_REGULATORY"/>
    <property type="match status" value="1"/>
</dbReference>
<sequence>MEQRVASTARVRVLVVDDHRPFRVAAAAVIGRMPGWEVAGVAETGEAAVDAVTQVHPDLVLMDVNLPGIDGAEAAARVSAAAPGTRTVLCSTYRLEDLRIDPHGPGIAGYLHKEELGALVLRDLWDRIGTAA</sequence>
<gene>
    <name evidence="6" type="ORF">ACFQH9_15610</name>
</gene>
<dbReference type="SMART" id="SM00448">
    <property type="entry name" value="REC"/>
    <property type="match status" value="1"/>
</dbReference>
<evidence type="ECO:0000256" key="3">
    <source>
        <dbReference type="ARBA" id="ARBA00023163"/>
    </source>
</evidence>
<dbReference type="InterPro" id="IPR039420">
    <property type="entry name" value="WalR-like"/>
</dbReference>
<dbReference type="Proteomes" id="UP001596119">
    <property type="component" value="Unassembled WGS sequence"/>
</dbReference>
<dbReference type="EMBL" id="JBHSQK010000036">
    <property type="protein sequence ID" value="MFC5949700.1"/>
    <property type="molecule type" value="Genomic_DNA"/>
</dbReference>
<keyword evidence="7" id="KW-1185">Reference proteome</keyword>
<proteinExistence type="predicted"/>